<evidence type="ECO:0000313" key="4">
    <source>
        <dbReference type="Proteomes" id="UP000649739"/>
    </source>
</evidence>
<sequence>MDLGLRGRPMLVTGGSRGLGRATAELLAGQGCPIAICAREERALLEASRAMRESHEVEVFSRAVDVTDHGALARFVADAADALGGLQGVVANAGGNVGRSLLDSEPDDWATTLDLNVVHAATVTRAAVPHLANGGGGSVVLVASISGWKPSPPAQYAAAKAALIHMAAGLSRELAPHGVRVNAVSPGSMLIPGGGWDRMRQRDPEQFDKFVAEFPQGRLVDPSEVARVIAFLISPLAAAVSGVNLPVDGAQNAPSARGY</sequence>
<keyword evidence="2" id="KW-0560">Oxidoreductase</keyword>
<dbReference type="Gene3D" id="3.40.50.720">
    <property type="entry name" value="NAD(P)-binding Rossmann-like Domain"/>
    <property type="match status" value="1"/>
</dbReference>
<keyword evidence="4" id="KW-1185">Reference proteome</keyword>
<protein>
    <submittedName>
        <fullName evidence="3">Short-chain dehydrogenase</fullName>
    </submittedName>
</protein>
<evidence type="ECO:0000313" key="3">
    <source>
        <dbReference type="EMBL" id="GGK06447.1"/>
    </source>
</evidence>
<dbReference type="Pfam" id="PF13561">
    <property type="entry name" value="adh_short_C2"/>
    <property type="match status" value="1"/>
</dbReference>
<dbReference type="FunFam" id="3.40.50.720:FF:000084">
    <property type="entry name" value="Short-chain dehydrogenase reductase"/>
    <property type="match status" value="1"/>
</dbReference>
<accession>A0A8J3FCJ1</accession>
<comment type="caution">
    <text evidence="3">The sequence shown here is derived from an EMBL/GenBank/DDBJ whole genome shotgun (WGS) entry which is preliminary data.</text>
</comment>
<evidence type="ECO:0000256" key="1">
    <source>
        <dbReference type="ARBA" id="ARBA00006484"/>
    </source>
</evidence>
<dbReference type="GO" id="GO:0016616">
    <property type="term" value="F:oxidoreductase activity, acting on the CH-OH group of donors, NAD or NADP as acceptor"/>
    <property type="evidence" value="ECO:0007669"/>
    <property type="project" value="TreeGrafter"/>
</dbReference>
<dbReference type="RefSeq" id="WP_189171762.1">
    <property type="nucleotide sequence ID" value="NZ_BMQB01000010.1"/>
</dbReference>
<dbReference type="InterPro" id="IPR036291">
    <property type="entry name" value="NAD(P)-bd_dom_sf"/>
</dbReference>
<dbReference type="InterPro" id="IPR002347">
    <property type="entry name" value="SDR_fam"/>
</dbReference>
<organism evidence="3 4">
    <name type="scientific">Pilimelia anulata</name>
    <dbReference type="NCBI Taxonomy" id="53371"/>
    <lineage>
        <taxon>Bacteria</taxon>
        <taxon>Bacillati</taxon>
        <taxon>Actinomycetota</taxon>
        <taxon>Actinomycetes</taxon>
        <taxon>Micromonosporales</taxon>
        <taxon>Micromonosporaceae</taxon>
        <taxon>Pilimelia</taxon>
    </lineage>
</organism>
<reference evidence="3" key="2">
    <citation type="submission" date="2020-09" db="EMBL/GenBank/DDBJ databases">
        <authorList>
            <person name="Sun Q."/>
            <person name="Ohkuma M."/>
        </authorList>
    </citation>
    <scope>NUCLEOTIDE SEQUENCE</scope>
    <source>
        <strain evidence="3">JCM 3090</strain>
    </source>
</reference>
<proteinExistence type="inferred from homology"/>
<dbReference type="CDD" id="cd05233">
    <property type="entry name" value="SDR_c"/>
    <property type="match status" value="1"/>
</dbReference>
<dbReference type="SUPFAM" id="SSF51735">
    <property type="entry name" value="NAD(P)-binding Rossmann-fold domains"/>
    <property type="match status" value="1"/>
</dbReference>
<dbReference type="Proteomes" id="UP000649739">
    <property type="component" value="Unassembled WGS sequence"/>
</dbReference>
<dbReference type="AlphaFoldDB" id="A0A8J3FCJ1"/>
<evidence type="ECO:0000256" key="2">
    <source>
        <dbReference type="ARBA" id="ARBA00023002"/>
    </source>
</evidence>
<dbReference type="EMBL" id="BMQB01000010">
    <property type="protein sequence ID" value="GGK06447.1"/>
    <property type="molecule type" value="Genomic_DNA"/>
</dbReference>
<comment type="similarity">
    <text evidence="1">Belongs to the short-chain dehydrogenases/reductases (SDR) family.</text>
</comment>
<gene>
    <name evidence="3" type="ORF">GCM10010123_40340</name>
</gene>
<dbReference type="PANTHER" id="PTHR42760">
    <property type="entry name" value="SHORT-CHAIN DEHYDROGENASES/REDUCTASES FAMILY MEMBER"/>
    <property type="match status" value="1"/>
</dbReference>
<dbReference type="PRINTS" id="PR00081">
    <property type="entry name" value="GDHRDH"/>
</dbReference>
<reference evidence="3" key="1">
    <citation type="journal article" date="2014" name="Int. J. Syst. Evol. Microbiol.">
        <title>Complete genome sequence of Corynebacterium casei LMG S-19264T (=DSM 44701T), isolated from a smear-ripened cheese.</title>
        <authorList>
            <consortium name="US DOE Joint Genome Institute (JGI-PGF)"/>
            <person name="Walter F."/>
            <person name="Albersmeier A."/>
            <person name="Kalinowski J."/>
            <person name="Ruckert C."/>
        </authorList>
    </citation>
    <scope>NUCLEOTIDE SEQUENCE</scope>
    <source>
        <strain evidence="3">JCM 3090</strain>
    </source>
</reference>
<name>A0A8J3FCJ1_9ACTN</name>